<accession>Q22CC6</accession>
<feature type="region of interest" description="Disordered" evidence="2">
    <location>
        <begin position="245"/>
        <end position="269"/>
    </location>
</feature>
<dbReference type="STRING" id="312017.Q22CC6"/>
<reference evidence="4" key="1">
    <citation type="journal article" date="2006" name="PLoS Biol.">
        <title>Macronuclear genome sequence of the ciliate Tetrahymena thermophila, a model eukaryote.</title>
        <authorList>
            <person name="Eisen J.A."/>
            <person name="Coyne R.S."/>
            <person name="Wu M."/>
            <person name="Wu D."/>
            <person name="Thiagarajan M."/>
            <person name="Wortman J.R."/>
            <person name="Badger J.H."/>
            <person name="Ren Q."/>
            <person name="Amedeo P."/>
            <person name="Jones K.M."/>
            <person name="Tallon L.J."/>
            <person name="Delcher A.L."/>
            <person name="Salzberg S.L."/>
            <person name="Silva J.C."/>
            <person name="Haas B.J."/>
            <person name="Majoros W.H."/>
            <person name="Farzad M."/>
            <person name="Carlton J.M."/>
            <person name="Smith R.K. Jr."/>
            <person name="Garg J."/>
            <person name="Pearlman R.E."/>
            <person name="Karrer K.M."/>
            <person name="Sun L."/>
            <person name="Manning G."/>
            <person name="Elde N.C."/>
            <person name="Turkewitz A.P."/>
            <person name="Asai D.J."/>
            <person name="Wilkes D.E."/>
            <person name="Wang Y."/>
            <person name="Cai H."/>
            <person name="Collins K."/>
            <person name="Stewart B.A."/>
            <person name="Lee S.R."/>
            <person name="Wilamowska K."/>
            <person name="Weinberg Z."/>
            <person name="Ruzzo W.L."/>
            <person name="Wloga D."/>
            <person name="Gaertig J."/>
            <person name="Frankel J."/>
            <person name="Tsao C.-C."/>
            <person name="Gorovsky M.A."/>
            <person name="Keeling P.J."/>
            <person name="Waller R.F."/>
            <person name="Patron N.J."/>
            <person name="Cherry J.M."/>
            <person name="Stover N.A."/>
            <person name="Krieger C.J."/>
            <person name="del Toro C."/>
            <person name="Ryder H.F."/>
            <person name="Williamson S.C."/>
            <person name="Barbeau R.A."/>
            <person name="Hamilton E.P."/>
            <person name="Orias E."/>
        </authorList>
    </citation>
    <scope>NUCLEOTIDE SEQUENCE [LARGE SCALE GENOMIC DNA]</scope>
    <source>
        <strain evidence="4">SB210</strain>
    </source>
</reference>
<dbReference type="OrthoDB" id="6344460at2759"/>
<sequence>MWNKNQNQKKGMMGMNQYQQQQYYQDPYQDPYEEEWIRYDEELEEDYEPNEEEVLNYAQYLGMDLDKDKKYFYIAREGLKAPLPEQWHVYQHKYDDQRFYLNSVTGEKQLEHPCDQFYKKKFEEMKMKDQQKQVMYKNQDIQDMNEGFVGDSRVLDSSMNQSFNQNFLLNPDYQDVDEQTQMKLTVEREIQQEYQDYEGQLLQQYKQKNIDFENIRKKEGKEIDKQIEKDLKEIKKQVKQAEDDQLKRLNAEKKQTKKNLESQMQEELKSQLKGLEEQNDQNKKKVNQDENDWVEKQGKKYQNELQEEFEIKNRALDRKRNERSDAQKKHDEKFKEAKQRVSIQLNDFKSKIIKEQTDHLNQLENEQFDNKRDTQESFQSQLDSEYLQKKSSNEEIINKMRNELKNLKNKIQKDYEDKYTTQKTEIAKQNEIRLQKLKNENDFGKIDNNLNKIFELERQKQLSQLQTYISSDKNELELKEQKMQFNLNREIKEKYDHLKETLQQDGLQKIKKIKEELKLNVDIDDKDFDLICQKQELQNKIEHLKNDLDKLKQEKDKQFISLNQLQDTQKDLVSEYSDTLQRNKLLLLSNDLTDLDKKVEKLIQSLYEKEQLAKKLEEQQFDKKQSLHQKRKDNIKFQKDIILLKEQQKLQKVENINSQIKYEELLSQIGNLKQTINEKLEQQQSILQVDESKIVKQANAQDITEKPNKSNIIQNESNKSNNNNISQKPKNQIKRRPSSSSNEANQKKRAWFNRLIQERNILTQMKTKLKNKKIFIQQTQDLIDNEQQKLNEELNKQENIINQSQIKKSIFKNLQQNMLQHTEKLNQEVNLYRQLEINYQIKDKQLQQMEQLYDEILQDGTRQFNEETFVQLYKVYQSLDTGQQEDKLDQSVINNNDIQGENQIHGQINTNQSDFNWKMLINYPNSTIIQNNQNQINEQDELVMDRTTISINNQNNNTQMNQNFQNISNINTNSQNFDLKSALVTLKNRYSQTPQFSNNLTDMQNRSTMPFESRLMSQIKKKNTEGYNSSFIQINNWMQNMKDTLNSQILDGPFASHKLKTII</sequence>
<dbReference type="RefSeq" id="XP_001030603.2">
    <property type="nucleotide sequence ID" value="XM_001030603.2"/>
</dbReference>
<evidence type="ECO:0000313" key="4">
    <source>
        <dbReference type="Proteomes" id="UP000009168"/>
    </source>
</evidence>
<name>Q22CC6_TETTS</name>
<feature type="coiled-coil region" evidence="1">
    <location>
        <begin position="776"/>
        <end position="807"/>
    </location>
</feature>
<feature type="coiled-coil region" evidence="1">
    <location>
        <begin position="534"/>
        <end position="568"/>
    </location>
</feature>
<proteinExistence type="predicted"/>
<dbReference type="AlphaFoldDB" id="Q22CC6"/>
<dbReference type="EMBL" id="GG662589">
    <property type="protein sequence ID" value="EAR82940.2"/>
    <property type="molecule type" value="Genomic_DNA"/>
</dbReference>
<feature type="region of interest" description="Disordered" evidence="2">
    <location>
        <begin position="365"/>
        <end position="385"/>
    </location>
</feature>
<dbReference type="PANTHER" id="PTHR21715">
    <property type="entry name" value="RH04127P"/>
    <property type="match status" value="1"/>
</dbReference>
<keyword evidence="1" id="KW-0175">Coiled coil</keyword>
<organism evidence="3 4">
    <name type="scientific">Tetrahymena thermophila (strain SB210)</name>
    <dbReference type="NCBI Taxonomy" id="312017"/>
    <lineage>
        <taxon>Eukaryota</taxon>
        <taxon>Sar</taxon>
        <taxon>Alveolata</taxon>
        <taxon>Ciliophora</taxon>
        <taxon>Intramacronucleata</taxon>
        <taxon>Oligohymenophorea</taxon>
        <taxon>Hymenostomatida</taxon>
        <taxon>Tetrahymenina</taxon>
        <taxon>Tetrahymenidae</taxon>
        <taxon>Tetrahymena</taxon>
    </lineage>
</organism>
<feature type="region of interest" description="Disordered" evidence="2">
    <location>
        <begin position="274"/>
        <end position="293"/>
    </location>
</feature>
<dbReference type="GeneID" id="7836346"/>
<feature type="coiled-coil region" evidence="1">
    <location>
        <begin position="390"/>
        <end position="417"/>
    </location>
</feature>
<gene>
    <name evidence="3" type="ORF">TTHERM_01054250</name>
</gene>
<dbReference type="InterPro" id="IPR053233">
    <property type="entry name" value="ABRA-related"/>
</dbReference>
<keyword evidence="4" id="KW-1185">Reference proteome</keyword>
<dbReference type="InParanoid" id="Q22CC6"/>
<feature type="coiled-coil region" evidence="1">
    <location>
        <begin position="832"/>
        <end position="859"/>
    </location>
</feature>
<evidence type="ECO:0000256" key="2">
    <source>
        <dbReference type="SAM" id="MobiDB-lite"/>
    </source>
</evidence>
<feature type="region of interest" description="Disordered" evidence="2">
    <location>
        <begin position="699"/>
        <end position="749"/>
    </location>
</feature>
<dbReference type="Gene3D" id="3.30.1470.10">
    <property type="entry name" value="Photosystem I PsaD, reaction center subunit II"/>
    <property type="match status" value="1"/>
</dbReference>
<dbReference type="SUPFAM" id="SSF51045">
    <property type="entry name" value="WW domain"/>
    <property type="match status" value="1"/>
</dbReference>
<evidence type="ECO:0000256" key="1">
    <source>
        <dbReference type="SAM" id="Coils"/>
    </source>
</evidence>
<feature type="region of interest" description="Disordered" evidence="2">
    <location>
        <begin position="315"/>
        <end position="339"/>
    </location>
</feature>
<evidence type="ECO:0008006" key="5">
    <source>
        <dbReference type="Google" id="ProtNLM"/>
    </source>
</evidence>
<dbReference type="KEGG" id="tet:TTHERM_01054250"/>
<evidence type="ECO:0000313" key="3">
    <source>
        <dbReference type="EMBL" id="EAR82940.2"/>
    </source>
</evidence>
<dbReference type="PANTHER" id="PTHR21715:SF0">
    <property type="entry name" value="RH04127P"/>
    <property type="match status" value="1"/>
</dbReference>
<protein>
    <recommendedName>
        <fullName evidence="5">WW domain protein</fullName>
    </recommendedName>
</protein>
<feature type="compositionally biased region" description="Low complexity" evidence="2">
    <location>
        <begin position="709"/>
        <end position="730"/>
    </location>
</feature>
<dbReference type="HOGENOM" id="CLU_321724_0_0_1"/>
<dbReference type="InterPro" id="IPR036020">
    <property type="entry name" value="WW_dom_sf"/>
</dbReference>
<dbReference type="Proteomes" id="UP000009168">
    <property type="component" value="Unassembled WGS sequence"/>
</dbReference>